<name>R8B9X2_PHAM7</name>
<keyword evidence="4" id="KW-1185">Reference proteome</keyword>
<dbReference type="HOGENOM" id="CLU_1023725_0_0_1"/>
<gene>
    <name evidence="3" type="ORF">UCRPA7_8442</name>
</gene>
<dbReference type="Gene3D" id="3.60.130.10">
    <property type="entry name" value="Clavaminate synthase-like"/>
    <property type="match status" value="1"/>
</dbReference>
<reference evidence="4" key="1">
    <citation type="journal article" date="2013" name="Genome Announc.">
        <title>Draft genome sequence of the ascomycete Phaeoacremonium aleophilum strain UCR-PA7, a causal agent of the esca disease complex in grapevines.</title>
        <authorList>
            <person name="Blanco-Ulate B."/>
            <person name="Rolshausen P."/>
            <person name="Cantu D."/>
        </authorList>
    </citation>
    <scope>NUCLEOTIDE SEQUENCE [LARGE SCALE GENOMIC DNA]</scope>
    <source>
        <strain evidence="4">UCR-PA7</strain>
    </source>
</reference>
<dbReference type="GeneID" id="19329293"/>
<dbReference type="RefSeq" id="XP_007919146.1">
    <property type="nucleotide sequence ID" value="XM_007920955.1"/>
</dbReference>
<keyword evidence="3" id="KW-0223">Dioxygenase</keyword>
<evidence type="ECO:0000313" key="4">
    <source>
        <dbReference type="Proteomes" id="UP000014074"/>
    </source>
</evidence>
<evidence type="ECO:0000259" key="2">
    <source>
        <dbReference type="Pfam" id="PF02668"/>
    </source>
</evidence>
<dbReference type="EMBL" id="KB933362">
    <property type="protein sequence ID" value="EON96077.1"/>
    <property type="molecule type" value="Genomic_DNA"/>
</dbReference>
<sequence length="272" mass="30324">MAQALVAYPAPNELPKEQWSADALSGNEPSDDVARPDIEWVPSFKTYKARVEALAALGLDRPTTLPAGWPEEVTTSRVWSKSDFTSESQYVVEFSKAEIAEIEAGLAHFKGLPGELGPDDVSQKTYPLPTLATKLDEISVSIHNGIGFAILRGLEPKKYSKLDNVLIYLGITSYIAETRGCQDYDGRMLVHIQDIQEELRKYGKRGPFSPYHSRTQPFHTDRCDILALYAMDVAPMGGESFLASSAKIYNEIAKERPDVIHTLIKDDWVFDE</sequence>
<feature type="domain" description="TauD/TfdA-like" evidence="2">
    <location>
        <begin position="122"/>
        <end position="270"/>
    </location>
</feature>
<dbReference type="InterPro" id="IPR003819">
    <property type="entry name" value="TauD/TfdA-like"/>
</dbReference>
<dbReference type="InterPro" id="IPR042098">
    <property type="entry name" value="TauD-like_sf"/>
</dbReference>
<protein>
    <submittedName>
        <fullName evidence="3">Putative taurine catabolism dioxygenase protein</fullName>
    </submittedName>
</protein>
<evidence type="ECO:0000313" key="3">
    <source>
        <dbReference type="EMBL" id="EON96077.1"/>
    </source>
</evidence>
<dbReference type="eggNOG" id="ENOG502R4JR">
    <property type="taxonomic scope" value="Eukaryota"/>
</dbReference>
<dbReference type="OrthoDB" id="272271at2759"/>
<keyword evidence="1" id="KW-0560">Oxidoreductase</keyword>
<dbReference type="AlphaFoldDB" id="R8B9X2"/>
<dbReference type="Pfam" id="PF02668">
    <property type="entry name" value="TauD"/>
    <property type="match status" value="1"/>
</dbReference>
<dbReference type="SUPFAM" id="SSF51197">
    <property type="entry name" value="Clavaminate synthase-like"/>
    <property type="match status" value="1"/>
</dbReference>
<dbReference type="KEGG" id="tmn:UCRPA7_8442"/>
<proteinExistence type="predicted"/>
<dbReference type="GO" id="GO:0051213">
    <property type="term" value="F:dioxygenase activity"/>
    <property type="evidence" value="ECO:0007669"/>
    <property type="project" value="UniProtKB-KW"/>
</dbReference>
<dbReference type="Proteomes" id="UP000014074">
    <property type="component" value="Unassembled WGS sequence"/>
</dbReference>
<organism evidence="3 4">
    <name type="scientific">Phaeoacremonium minimum (strain UCR-PA7)</name>
    <name type="common">Esca disease fungus</name>
    <name type="synonym">Togninia minima</name>
    <dbReference type="NCBI Taxonomy" id="1286976"/>
    <lineage>
        <taxon>Eukaryota</taxon>
        <taxon>Fungi</taxon>
        <taxon>Dikarya</taxon>
        <taxon>Ascomycota</taxon>
        <taxon>Pezizomycotina</taxon>
        <taxon>Sordariomycetes</taxon>
        <taxon>Sordariomycetidae</taxon>
        <taxon>Togniniales</taxon>
        <taxon>Togniniaceae</taxon>
        <taxon>Phaeoacremonium</taxon>
    </lineage>
</organism>
<accession>R8B9X2</accession>
<evidence type="ECO:0000256" key="1">
    <source>
        <dbReference type="ARBA" id="ARBA00023002"/>
    </source>
</evidence>